<organism evidence="7 8">
    <name type="scientific">Marinobacter psychrophilus</name>
    <dbReference type="NCBI Taxonomy" id="330734"/>
    <lineage>
        <taxon>Bacteria</taxon>
        <taxon>Pseudomonadati</taxon>
        <taxon>Pseudomonadota</taxon>
        <taxon>Gammaproteobacteria</taxon>
        <taxon>Pseudomonadales</taxon>
        <taxon>Marinobacteraceae</taxon>
        <taxon>Marinobacter</taxon>
    </lineage>
</organism>
<feature type="active site" description="Nucleophile" evidence="5">
    <location>
        <position position="11"/>
    </location>
</feature>
<evidence type="ECO:0000256" key="1">
    <source>
        <dbReference type="ARBA" id="ARBA00011063"/>
    </source>
</evidence>
<keyword evidence="4" id="KW-0904">Protein phosphatase</keyword>
<dbReference type="InterPro" id="IPR017867">
    <property type="entry name" value="Tyr_phospatase_low_mol_wt"/>
</dbReference>
<keyword evidence="3" id="KW-0378">Hydrolase</keyword>
<feature type="active site" description="Proton donor" evidence="5">
    <location>
        <position position="127"/>
    </location>
</feature>
<accession>A0A0H4I1P6</accession>
<comment type="similarity">
    <text evidence="1">Belongs to the low molecular weight phosphotyrosine protein phosphatase family.</text>
</comment>
<dbReference type="PRINTS" id="PR00719">
    <property type="entry name" value="LMWPTPASE"/>
</dbReference>
<dbReference type="Gene3D" id="3.40.50.2300">
    <property type="match status" value="1"/>
</dbReference>
<dbReference type="SMART" id="SM00226">
    <property type="entry name" value="LMWPc"/>
    <property type="match status" value="1"/>
</dbReference>
<dbReference type="InterPro" id="IPR023485">
    <property type="entry name" value="Ptyr_pPase"/>
</dbReference>
<name>A0A0H4I1P6_9GAMM</name>
<dbReference type="PATRIC" id="fig|330734.3.peg.2316"/>
<evidence type="ECO:0000313" key="8">
    <source>
        <dbReference type="Proteomes" id="UP000036406"/>
    </source>
</evidence>
<feature type="domain" description="Phosphotyrosine protein phosphatase I" evidence="6">
    <location>
        <begin position="5"/>
        <end position="153"/>
    </location>
</feature>
<evidence type="ECO:0000313" key="7">
    <source>
        <dbReference type="EMBL" id="AKO52869.1"/>
    </source>
</evidence>
<dbReference type="EMBL" id="CP011494">
    <property type="protein sequence ID" value="AKO52869.1"/>
    <property type="molecule type" value="Genomic_DNA"/>
</dbReference>
<protein>
    <recommendedName>
        <fullName evidence="2">protein-tyrosine-phosphatase</fullName>
        <ecNumber evidence="2">3.1.3.48</ecNumber>
    </recommendedName>
</protein>
<dbReference type="Proteomes" id="UP000036406">
    <property type="component" value="Chromosome"/>
</dbReference>
<dbReference type="AlphaFoldDB" id="A0A0H4I1P6"/>
<dbReference type="CDD" id="cd16343">
    <property type="entry name" value="LMWPTP"/>
    <property type="match status" value="1"/>
</dbReference>
<dbReference type="InterPro" id="IPR036196">
    <property type="entry name" value="Ptyr_pPase_sf"/>
</dbReference>
<keyword evidence="8" id="KW-1185">Reference proteome</keyword>
<dbReference type="KEGG" id="mpq:ABA45_11035"/>
<dbReference type="Pfam" id="PF01451">
    <property type="entry name" value="LMWPc"/>
    <property type="match status" value="1"/>
</dbReference>
<dbReference type="FunFam" id="3.40.50.2300:FF:000113">
    <property type="entry name" value="Low molecular weight protein-tyrosine-phosphatase"/>
    <property type="match status" value="1"/>
</dbReference>
<dbReference type="PANTHER" id="PTHR11717">
    <property type="entry name" value="LOW MOLECULAR WEIGHT PROTEIN TYROSINE PHOSPHATASE"/>
    <property type="match status" value="1"/>
</dbReference>
<dbReference type="InterPro" id="IPR050438">
    <property type="entry name" value="LMW_PTPase"/>
</dbReference>
<sequence>MAASVNVLFVCLGNICRSPTAEGVFRKQVAAAGLEQQVRIDSCGTGDWHIGKGPDQRAVTAAGRIGIDISGLRARQFEVEDLDSFDYVLVMDRQNLADVKEIWHQNGGTVPRLFLNFADFDDQEVPDPYFGGDDGFQHVLELIHQAGEGLLNDIRGKLG</sequence>
<evidence type="ECO:0000256" key="3">
    <source>
        <dbReference type="ARBA" id="ARBA00022801"/>
    </source>
</evidence>
<feature type="active site" evidence="5">
    <location>
        <position position="17"/>
    </location>
</feature>
<gene>
    <name evidence="7" type="ORF">ABA45_11035</name>
</gene>
<dbReference type="PANTHER" id="PTHR11717:SF7">
    <property type="entry name" value="LOW MOLECULAR WEIGHT PHOSPHOTYROSINE PROTEIN PHOSPHATASE"/>
    <property type="match status" value="1"/>
</dbReference>
<evidence type="ECO:0000256" key="5">
    <source>
        <dbReference type="PIRSR" id="PIRSR617867-1"/>
    </source>
</evidence>
<evidence type="ECO:0000259" key="6">
    <source>
        <dbReference type="SMART" id="SM00226"/>
    </source>
</evidence>
<proteinExistence type="inferred from homology"/>
<dbReference type="EC" id="3.1.3.48" evidence="2"/>
<dbReference type="SUPFAM" id="SSF52788">
    <property type="entry name" value="Phosphotyrosine protein phosphatases I"/>
    <property type="match status" value="1"/>
</dbReference>
<dbReference type="RefSeq" id="WP_048386107.1">
    <property type="nucleotide sequence ID" value="NZ_CP011494.1"/>
</dbReference>
<dbReference type="GO" id="GO:0004725">
    <property type="term" value="F:protein tyrosine phosphatase activity"/>
    <property type="evidence" value="ECO:0007669"/>
    <property type="project" value="UniProtKB-EC"/>
</dbReference>
<evidence type="ECO:0000256" key="4">
    <source>
        <dbReference type="ARBA" id="ARBA00022912"/>
    </source>
</evidence>
<evidence type="ECO:0000256" key="2">
    <source>
        <dbReference type="ARBA" id="ARBA00013064"/>
    </source>
</evidence>
<reference evidence="7 8" key="1">
    <citation type="submission" date="2015-05" db="EMBL/GenBank/DDBJ databases">
        <title>Complete genome of Marinobacter psychrophilus strain 20041T isolated from sea-ice of the Canadian Basin.</title>
        <authorList>
            <person name="Song L."/>
            <person name="Ren L."/>
            <person name="Yu Y."/>
            <person name="Wang X."/>
        </authorList>
    </citation>
    <scope>NUCLEOTIDE SEQUENCE [LARGE SCALE GENOMIC DNA]</scope>
    <source>
        <strain evidence="7 8">20041</strain>
    </source>
</reference>
<dbReference type="STRING" id="330734.ABA45_11035"/>